<feature type="compositionally biased region" description="Basic and acidic residues" evidence="1">
    <location>
        <begin position="143"/>
        <end position="152"/>
    </location>
</feature>
<accession>W4FW96</accession>
<evidence type="ECO:0000313" key="2">
    <source>
        <dbReference type="EMBL" id="ETV71810.1"/>
    </source>
</evidence>
<dbReference type="AlphaFoldDB" id="W4FW96"/>
<organism evidence="2">
    <name type="scientific">Aphanomyces astaci</name>
    <name type="common">Crayfish plague agent</name>
    <dbReference type="NCBI Taxonomy" id="112090"/>
    <lineage>
        <taxon>Eukaryota</taxon>
        <taxon>Sar</taxon>
        <taxon>Stramenopiles</taxon>
        <taxon>Oomycota</taxon>
        <taxon>Saprolegniomycetes</taxon>
        <taxon>Saprolegniales</taxon>
        <taxon>Verrucalvaceae</taxon>
        <taxon>Aphanomyces</taxon>
    </lineage>
</organism>
<feature type="compositionally biased region" description="Polar residues" evidence="1">
    <location>
        <begin position="153"/>
        <end position="163"/>
    </location>
</feature>
<dbReference type="EMBL" id="KI913157">
    <property type="protein sequence ID" value="ETV71810.1"/>
    <property type="molecule type" value="Genomic_DNA"/>
</dbReference>
<proteinExistence type="predicted"/>
<name>W4FW96_APHAT</name>
<reference evidence="2" key="1">
    <citation type="submission" date="2013-12" db="EMBL/GenBank/DDBJ databases">
        <title>The Genome Sequence of Aphanomyces astaci APO3.</title>
        <authorList>
            <consortium name="The Broad Institute Genomics Platform"/>
            <person name="Russ C."/>
            <person name="Tyler B."/>
            <person name="van West P."/>
            <person name="Dieguez-Uribeondo J."/>
            <person name="Young S.K."/>
            <person name="Zeng Q."/>
            <person name="Gargeya S."/>
            <person name="Fitzgerald M."/>
            <person name="Abouelleil A."/>
            <person name="Alvarado L."/>
            <person name="Chapman S.B."/>
            <person name="Gainer-Dewar J."/>
            <person name="Goldberg J."/>
            <person name="Griggs A."/>
            <person name="Gujja S."/>
            <person name="Hansen M."/>
            <person name="Howarth C."/>
            <person name="Imamovic A."/>
            <person name="Ireland A."/>
            <person name="Larimer J."/>
            <person name="McCowan C."/>
            <person name="Murphy C."/>
            <person name="Pearson M."/>
            <person name="Poon T.W."/>
            <person name="Priest M."/>
            <person name="Roberts A."/>
            <person name="Saif S."/>
            <person name="Shea T."/>
            <person name="Sykes S."/>
            <person name="Wortman J."/>
            <person name="Nusbaum C."/>
            <person name="Birren B."/>
        </authorList>
    </citation>
    <scope>NUCLEOTIDE SEQUENCE [LARGE SCALE GENOMIC DNA]</scope>
    <source>
        <strain evidence="2">APO3</strain>
    </source>
</reference>
<dbReference type="GeneID" id="20814950"/>
<gene>
    <name evidence="2" type="ORF">H257_12954</name>
</gene>
<dbReference type="VEuPathDB" id="FungiDB:H257_12954"/>
<dbReference type="RefSeq" id="XP_009838659.1">
    <property type="nucleotide sequence ID" value="XM_009840357.1"/>
</dbReference>
<sequence length="163" mass="17406">MTAPTCKGDALGHVGSTLGGDGIPVVTRSIRPFHGASFGKGQLVLLWLNPETPSALPPAPGSNAGACTASIRACSAVDTGHTLSTAKVNVSPLNLLIRINHTKRHESLQDTVYIRYRLLHLTCKQSQAVSHETTLQARCLRPPRHEPMKPRNPETSVGTCSID</sequence>
<evidence type="ECO:0000256" key="1">
    <source>
        <dbReference type="SAM" id="MobiDB-lite"/>
    </source>
</evidence>
<feature type="region of interest" description="Disordered" evidence="1">
    <location>
        <begin position="142"/>
        <end position="163"/>
    </location>
</feature>
<protein>
    <submittedName>
        <fullName evidence="2">Uncharacterized protein</fullName>
    </submittedName>
</protein>